<dbReference type="InterPro" id="IPR006086">
    <property type="entry name" value="XPG-I_dom"/>
</dbReference>
<accession>W3WZA1</accession>
<dbReference type="Proteomes" id="UP000030651">
    <property type="component" value="Unassembled WGS sequence"/>
</dbReference>
<dbReference type="GO" id="GO:0017108">
    <property type="term" value="F:5'-flap endonuclease activity"/>
    <property type="evidence" value="ECO:0007669"/>
    <property type="project" value="TreeGrafter"/>
</dbReference>
<dbReference type="EMBL" id="KI912114">
    <property type="protein sequence ID" value="ETS79180.1"/>
    <property type="molecule type" value="Genomic_DNA"/>
</dbReference>
<feature type="domain" description="XPG-I" evidence="4">
    <location>
        <begin position="108"/>
        <end position="188"/>
    </location>
</feature>
<dbReference type="FunFam" id="3.40.50.1010:FF:000051">
    <property type="entry name" value="Rad2-like endonuclease, putative (AFU_orthologue AFUA_3G13260)"/>
    <property type="match status" value="1"/>
</dbReference>
<reference evidence="7" key="1">
    <citation type="journal article" date="2015" name="BMC Genomics">
        <title>Genomic and transcriptomic analysis of the endophytic fungus Pestalotiopsis fici reveals its lifestyle and high potential for synthesis of natural products.</title>
        <authorList>
            <person name="Wang X."/>
            <person name="Zhang X."/>
            <person name="Liu L."/>
            <person name="Xiang M."/>
            <person name="Wang W."/>
            <person name="Sun X."/>
            <person name="Che Y."/>
            <person name="Guo L."/>
            <person name="Liu G."/>
            <person name="Guo L."/>
            <person name="Wang C."/>
            <person name="Yin W.B."/>
            <person name="Stadler M."/>
            <person name="Zhang X."/>
            <person name="Liu X."/>
        </authorList>
    </citation>
    <scope>NUCLEOTIDE SEQUENCE [LARGE SCALE GENOMIC DNA]</scope>
    <source>
        <strain evidence="7">W106-1 / CGMCC3.15140</strain>
    </source>
</reference>
<dbReference type="Gene3D" id="3.40.50.1010">
    <property type="entry name" value="5'-nuclease"/>
    <property type="match status" value="2"/>
</dbReference>
<evidence type="ECO:0000259" key="4">
    <source>
        <dbReference type="SMART" id="SM00484"/>
    </source>
</evidence>
<feature type="region of interest" description="Disordered" evidence="3">
    <location>
        <begin position="617"/>
        <end position="831"/>
    </location>
</feature>
<dbReference type="GO" id="GO:0008821">
    <property type="term" value="F:crossover junction DNA endonuclease activity"/>
    <property type="evidence" value="ECO:0007669"/>
    <property type="project" value="InterPro"/>
</dbReference>
<dbReference type="SMART" id="SM00485">
    <property type="entry name" value="XPGN"/>
    <property type="match status" value="1"/>
</dbReference>
<feature type="compositionally biased region" description="Polar residues" evidence="3">
    <location>
        <begin position="533"/>
        <end position="564"/>
    </location>
</feature>
<feature type="domain" description="XPG N-terminal" evidence="5">
    <location>
        <begin position="1"/>
        <end position="95"/>
    </location>
</feature>
<dbReference type="Pfam" id="PF00867">
    <property type="entry name" value="XPG_I"/>
    <property type="match status" value="1"/>
</dbReference>
<dbReference type="OrthoDB" id="2959108at2759"/>
<feature type="region of interest" description="Disordered" evidence="3">
    <location>
        <begin position="530"/>
        <end position="602"/>
    </location>
</feature>
<dbReference type="OMA" id="DGNHAMV"/>
<dbReference type="SMART" id="SM00484">
    <property type="entry name" value="XPGI"/>
    <property type="match status" value="1"/>
</dbReference>
<evidence type="ECO:0000259" key="5">
    <source>
        <dbReference type="SMART" id="SM00485"/>
    </source>
</evidence>
<feature type="compositionally biased region" description="Polar residues" evidence="3">
    <location>
        <begin position="584"/>
        <end position="602"/>
    </location>
</feature>
<dbReference type="HOGENOM" id="CLU_007575_0_0_1"/>
<dbReference type="InterPro" id="IPR036279">
    <property type="entry name" value="5-3_exonuclease_C_sf"/>
</dbReference>
<evidence type="ECO:0000313" key="6">
    <source>
        <dbReference type="EMBL" id="ETS79180.1"/>
    </source>
</evidence>
<dbReference type="Pfam" id="PF00752">
    <property type="entry name" value="XPG_N"/>
    <property type="match status" value="1"/>
</dbReference>
<dbReference type="PANTHER" id="PTHR11081">
    <property type="entry name" value="FLAP ENDONUCLEASE FAMILY MEMBER"/>
    <property type="match status" value="1"/>
</dbReference>
<dbReference type="GO" id="GO:0006281">
    <property type="term" value="P:DNA repair"/>
    <property type="evidence" value="ECO:0007669"/>
    <property type="project" value="UniProtKB-ARBA"/>
</dbReference>
<dbReference type="SUPFAM" id="SSF88723">
    <property type="entry name" value="PIN domain-like"/>
    <property type="match status" value="1"/>
</dbReference>
<evidence type="ECO:0000313" key="7">
    <source>
        <dbReference type="Proteomes" id="UP000030651"/>
    </source>
</evidence>
<feature type="region of interest" description="Disordered" evidence="3">
    <location>
        <begin position="414"/>
        <end position="440"/>
    </location>
</feature>
<protein>
    <recommendedName>
        <fullName evidence="8">XPG-I domain-containing protein</fullName>
    </recommendedName>
</protein>
<dbReference type="SUPFAM" id="SSF47807">
    <property type="entry name" value="5' to 3' exonuclease, C-terminal subdomain"/>
    <property type="match status" value="1"/>
</dbReference>
<sequence length="888" mass="96891">MGIKGIYKEIGPGQRISLTKLAIDHLEQTGRPLKVAIDISIWQFQVQAAKGGSNPAIRTLFYRLLRLLSLHIHPIFVFDGPNKPVFKRNKRSGRGNGVAASMAKRMIRLFGFQSHDAPGEAEAECAFLQQNGIVDAVLSEDVDTIMFGCTKTMRNWSAEGKGKTPTHISMYDTAQLKQGGSGLDREGMVLVALMSGGDYLPEGIPGAGVKLACEAARAGFGKSLCRLKRSDIHGLREWKDKLKHELVTNESRLFRTKHKALSVPDDFPNLEVLGYYTHPVVSPLSHIERFRNKSWDNPLDIVGLREFVRETFDWEYQGGAIKFIRVLAPCLLVKKMMQLHADREGRNCEVEDLQREESRLARAITNRREHISTDATPELRVSFTPTEIVGYSFEEEPEEEIAFGRDGIALNSDDEFDGLGDEDGSAAKVGPKKPFNPTEPDLSWIPETIVKIGLPLMVEDWEESQRVKAAKKTKTKVSKTRATVKLGGMQAGALDKFVKVSKDIPATMKGLETLDNSSLACSTRARNPLGSFPATSQKQPVSTQSELACKSTRPSTTHSKQSTRSAKSPKGKGAKAAPPDPTVNPWSIASSRLPSKCNSQPAANTITTSTEAILIASSPLTSPVKHARPRLSREGSSASDRQSSPRSSPSPHKRRSGTPVDGTLDGGVFNHESRPSSPVARQGVVASRRKLARTESMPADSPRGTKNHDVFASQRAPLSRASTISVEPHLGGFDGSDDDNDDDDFGLPPLSSFAGRIPKAPSLPASPRPSFTMPADAMESITVDSSPVLSHKTRTSLGPKPPATSTVPLTKSKQKTAATTTKASKKQGKLDNTFGLRTTKVYAPRKSMPGFFSEMEIVVDETDGKEPARGNSRRWRQSDISFVDLTDD</sequence>
<dbReference type="PRINTS" id="PR00853">
    <property type="entry name" value="XPGRADSUPER"/>
</dbReference>
<evidence type="ECO:0000256" key="3">
    <source>
        <dbReference type="SAM" id="MobiDB-lite"/>
    </source>
</evidence>
<organism evidence="6 7">
    <name type="scientific">Pestalotiopsis fici (strain W106-1 / CGMCC3.15140)</name>
    <dbReference type="NCBI Taxonomy" id="1229662"/>
    <lineage>
        <taxon>Eukaryota</taxon>
        <taxon>Fungi</taxon>
        <taxon>Dikarya</taxon>
        <taxon>Ascomycota</taxon>
        <taxon>Pezizomycotina</taxon>
        <taxon>Sordariomycetes</taxon>
        <taxon>Xylariomycetidae</taxon>
        <taxon>Amphisphaeriales</taxon>
        <taxon>Sporocadaceae</taxon>
        <taxon>Pestalotiopsis</taxon>
    </lineage>
</organism>
<proteinExistence type="predicted"/>
<keyword evidence="7" id="KW-1185">Reference proteome</keyword>
<gene>
    <name evidence="6" type="ORF">PFICI_09033</name>
</gene>
<name>W3WZA1_PESFW</name>
<dbReference type="RefSeq" id="XP_007835805.1">
    <property type="nucleotide sequence ID" value="XM_007837614.1"/>
</dbReference>
<evidence type="ECO:0000256" key="2">
    <source>
        <dbReference type="ARBA" id="ARBA00022801"/>
    </source>
</evidence>
<dbReference type="AlphaFoldDB" id="W3WZA1"/>
<dbReference type="InterPro" id="IPR041177">
    <property type="entry name" value="GEN1_C"/>
</dbReference>
<dbReference type="KEGG" id="pfy:PFICI_09033"/>
<feature type="compositionally biased region" description="Low complexity" evidence="3">
    <location>
        <begin position="636"/>
        <end position="650"/>
    </location>
</feature>
<evidence type="ECO:0008006" key="8">
    <source>
        <dbReference type="Google" id="ProtNLM"/>
    </source>
</evidence>
<dbReference type="FunFam" id="3.40.50.1010:FF:000037">
    <property type="entry name" value="Rad2-like endonuclease, putative (AFU_orthologue AFUA_3G13260)"/>
    <property type="match status" value="1"/>
</dbReference>
<dbReference type="InterPro" id="IPR037316">
    <property type="entry name" value="Yen1_H3TH"/>
</dbReference>
<dbReference type="InterPro" id="IPR006085">
    <property type="entry name" value="XPG_DNA_repair_N"/>
</dbReference>
<dbReference type="InterPro" id="IPR006084">
    <property type="entry name" value="XPG/Rad2"/>
</dbReference>
<keyword evidence="2" id="KW-0378">Hydrolase</keyword>
<dbReference type="STRING" id="1229662.W3WZA1"/>
<dbReference type="Gene3D" id="1.10.150.20">
    <property type="entry name" value="5' to 3' exonuclease, C-terminal subdomain"/>
    <property type="match status" value="1"/>
</dbReference>
<feature type="compositionally biased region" description="Acidic residues" evidence="3">
    <location>
        <begin position="735"/>
        <end position="745"/>
    </location>
</feature>
<evidence type="ECO:0000256" key="1">
    <source>
        <dbReference type="ARBA" id="ARBA00022722"/>
    </source>
</evidence>
<dbReference type="Pfam" id="PF18380">
    <property type="entry name" value="GEN1_C"/>
    <property type="match status" value="1"/>
</dbReference>
<feature type="compositionally biased region" description="Acidic residues" evidence="3">
    <location>
        <begin position="414"/>
        <end position="424"/>
    </location>
</feature>
<dbReference type="CDD" id="cd09870">
    <property type="entry name" value="PIN_YEN1"/>
    <property type="match status" value="1"/>
</dbReference>
<dbReference type="GeneID" id="19274046"/>
<dbReference type="InterPro" id="IPR029060">
    <property type="entry name" value="PIN-like_dom_sf"/>
</dbReference>
<dbReference type="CDD" id="cd09906">
    <property type="entry name" value="H3TH_YEN1"/>
    <property type="match status" value="1"/>
</dbReference>
<dbReference type="eggNOG" id="KOG2519">
    <property type="taxonomic scope" value="Eukaryota"/>
</dbReference>
<dbReference type="InParanoid" id="W3WZA1"/>
<keyword evidence="1" id="KW-0540">Nuclease</keyword>
<dbReference type="PANTHER" id="PTHR11081:SF75">
    <property type="entry name" value="ENDONUCLEASE, PUTATIVE (AFU_ORTHOLOGUE AFUA_3G13260)-RELATED"/>
    <property type="match status" value="1"/>
</dbReference>